<dbReference type="InterPro" id="IPR036938">
    <property type="entry name" value="PAP2/HPO_sf"/>
</dbReference>
<evidence type="ECO:0000256" key="1">
    <source>
        <dbReference type="SAM" id="Phobius"/>
    </source>
</evidence>
<proteinExistence type="predicted"/>
<organism evidence="3 4">
    <name type="scientific">Candidatus Eubacterium avistercoris</name>
    <dbReference type="NCBI Taxonomy" id="2838567"/>
    <lineage>
        <taxon>Bacteria</taxon>
        <taxon>Bacillati</taxon>
        <taxon>Bacillota</taxon>
        <taxon>Clostridia</taxon>
        <taxon>Eubacteriales</taxon>
        <taxon>Eubacteriaceae</taxon>
        <taxon>Eubacterium</taxon>
    </lineage>
</organism>
<feature type="transmembrane region" description="Helical" evidence="1">
    <location>
        <begin position="132"/>
        <end position="152"/>
    </location>
</feature>
<dbReference type="PANTHER" id="PTHR14969:SF13">
    <property type="entry name" value="AT30094P"/>
    <property type="match status" value="1"/>
</dbReference>
<feature type="transmembrane region" description="Helical" evidence="1">
    <location>
        <begin position="32"/>
        <end position="55"/>
    </location>
</feature>
<keyword evidence="1" id="KW-0472">Membrane</keyword>
<protein>
    <submittedName>
        <fullName evidence="3">Phosphatase PAP2 family protein</fullName>
    </submittedName>
</protein>
<reference evidence="3" key="1">
    <citation type="journal article" date="2021" name="PeerJ">
        <title>Extensive microbial diversity within the chicken gut microbiome revealed by metagenomics and culture.</title>
        <authorList>
            <person name="Gilroy R."/>
            <person name="Ravi A."/>
            <person name="Getino M."/>
            <person name="Pursley I."/>
            <person name="Horton D.L."/>
            <person name="Alikhan N.F."/>
            <person name="Baker D."/>
            <person name="Gharbi K."/>
            <person name="Hall N."/>
            <person name="Watson M."/>
            <person name="Adriaenssens E.M."/>
            <person name="Foster-Nyarko E."/>
            <person name="Jarju S."/>
            <person name="Secka A."/>
            <person name="Antonio M."/>
            <person name="Oren A."/>
            <person name="Chaudhuri R.R."/>
            <person name="La Ragione R."/>
            <person name="Hildebrand F."/>
            <person name="Pallen M.J."/>
        </authorList>
    </citation>
    <scope>NUCLEOTIDE SEQUENCE</scope>
    <source>
        <strain evidence="3">CHK192-9172</strain>
    </source>
</reference>
<dbReference type="EMBL" id="DXCH01000180">
    <property type="protein sequence ID" value="HIZ07547.1"/>
    <property type="molecule type" value="Genomic_DNA"/>
</dbReference>
<evidence type="ECO:0000259" key="2">
    <source>
        <dbReference type="SMART" id="SM00014"/>
    </source>
</evidence>
<evidence type="ECO:0000313" key="4">
    <source>
        <dbReference type="Proteomes" id="UP000824024"/>
    </source>
</evidence>
<evidence type="ECO:0000313" key="3">
    <source>
        <dbReference type="EMBL" id="HIZ07547.1"/>
    </source>
</evidence>
<gene>
    <name evidence="3" type="ORF">IAA08_06395</name>
</gene>
<comment type="caution">
    <text evidence="3">The sequence shown here is derived from an EMBL/GenBank/DDBJ whole genome shotgun (WGS) entry which is preliminary data.</text>
</comment>
<dbReference type="SUPFAM" id="SSF48317">
    <property type="entry name" value="Acid phosphatase/Vanadium-dependent haloperoxidase"/>
    <property type="match status" value="1"/>
</dbReference>
<dbReference type="Pfam" id="PF01569">
    <property type="entry name" value="PAP2"/>
    <property type="match status" value="1"/>
</dbReference>
<accession>A0A9D2D2R2</accession>
<keyword evidence="1" id="KW-0812">Transmembrane</keyword>
<dbReference type="PANTHER" id="PTHR14969">
    <property type="entry name" value="SPHINGOSINE-1-PHOSPHATE PHOSPHOHYDROLASE"/>
    <property type="match status" value="1"/>
</dbReference>
<reference evidence="3" key="2">
    <citation type="submission" date="2021-04" db="EMBL/GenBank/DDBJ databases">
        <authorList>
            <person name="Gilroy R."/>
        </authorList>
    </citation>
    <scope>NUCLEOTIDE SEQUENCE</scope>
    <source>
        <strain evidence="3">CHK192-9172</strain>
    </source>
</reference>
<dbReference type="SMART" id="SM00014">
    <property type="entry name" value="acidPPc"/>
    <property type="match status" value="1"/>
</dbReference>
<dbReference type="AlphaFoldDB" id="A0A9D2D2R2"/>
<feature type="domain" description="Phosphatidic acid phosphatase type 2/haloperoxidase" evidence="2">
    <location>
        <begin position="64"/>
        <end position="173"/>
    </location>
</feature>
<dbReference type="Proteomes" id="UP000824024">
    <property type="component" value="Unassembled WGS sequence"/>
</dbReference>
<keyword evidence="1" id="KW-1133">Transmembrane helix</keyword>
<name>A0A9D2D2R2_9FIRM</name>
<sequence>MLHDILTAILNADGNILLWIQDNLRFSWLNPVMIRITGLGNHGIIWIIIGVVLLFPRKTRRAGILSLLALLCAHLLCNEVLKDYVARIRPYEVVDGLRCIIAKENSWSFPSGHAMTAFAAAVVIFKSRPRRLGVPVLALAFVISFSRLYVGVHYPTDVIFGAVMGTLIGLAFFWILGDRKYKERARRKARRRRARR</sequence>
<dbReference type="Gene3D" id="1.20.144.10">
    <property type="entry name" value="Phosphatidic acid phosphatase type 2/haloperoxidase"/>
    <property type="match status" value="2"/>
</dbReference>
<dbReference type="InterPro" id="IPR000326">
    <property type="entry name" value="PAP2/HPO"/>
</dbReference>
<feature type="transmembrane region" description="Helical" evidence="1">
    <location>
        <begin position="158"/>
        <end position="177"/>
    </location>
</feature>